<sequence length="45" mass="5120">MVTCLLTGIETETGYLPPYPEEHSVQIIFALCGLIYIGYDKQFDH</sequence>
<dbReference type="RefSeq" id="WP_160800389.1">
    <property type="nucleotide sequence ID" value="NZ_WUUL01000002.1"/>
</dbReference>
<evidence type="ECO:0000313" key="1">
    <source>
        <dbReference type="EMBL" id="MXQ53056.1"/>
    </source>
</evidence>
<gene>
    <name evidence="1" type="ORF">GSM42_04775</name>
</gene>
<reference evidence="1 2" key="1">
    <citation type="submission" date="2019-12" db="EMBL/GenBank/DDBJ databases">
        <title>Whole-genome analyses of novel actinobacteria.</title>
        <authorList>
            <person name="Sahin N."/>
            <person name="Saygin H."/>
        </authorList>
    </citation>
    <scope>NUCLEOTIDE SEQUENCE [LARGE SCALE GENOMIC DNA]</scope>
    <source>
        <strain evidence="1 2">KC615</strain>
    </source>
</reference>
<accession>A0A6I4VT25</accession>
<name>A0A6I4VT25_9BACL</name>
<proteinExistence type="predicted"/>
<dbReference type="Proteomes" id="UP000430692">
    <property type="component" value="Unassembled WGS sequence"/>
</dbReference>
<dbReference type="AlphaFoldDB" id="A0A6I4VT25"/>
<evidence type="ECO:0000313" key="2">
    <source>
        <dbReference type="Proteomes" id="UP000430692"/>
    </source>
</evidence>
<organism evidence="1 2">
    <name type="scientific">Shimazuella alba</name>
    <dbReference type="NCBI Taxonomy" id="2690964"/>
    <lineage>
        <taxon>Bacteria</taxon>
        <taxon>Bacillati</taxon>
        <taxon>Bacillota</taxon>
        <taxon>Bacilli</taxon>
        <taxon>Bacillales</taxon>
        <taxon>Thermoactinomycetaceae</taxon>
        <taxon>Shimazuella</taxon>
    </lineage>
</organism>
<protein>
    <submittedName>
        <fullName evidence="1">Uncharacterized protein</fullName>
    </submittedName>
</protein>
<dbReference type="EMBL" id="WUUL01000002">
    <property type="protein sequence ID" value="MXQ53056.1"/>
    <property type="molecule type" value="Genomic_DNA"/>
</dbReference>
<comment type="caution">
    <text evidence="1">The sequence shown here is derived from an EMBL/GenBank/DDBJ whole genome shotgun (WGS) entry which is preliminary data.</text>
</comment>
<keyword evidence="2" id="KW-1185">Reference proteome</keyword>